<dbReference type="EMBL" id="CP036271">
    <property type="protein sequence ID" value="QDT52162.1"/>
    <property type="molecule type" value="Genomic_DNA"/>
</dbReference>
<sequence length="223" mass="23014">MFTESLTVRILGDSSDLQRELESVVSQLDEFQTRLSEAGASSRELSEGLQGVGAAGAPLRQLSSQLAGVQRQAQQLSGQTIALNVQPALASLAQLSGAIQRVAAQLAQLGAMSATPAIGGGGTARPGRMPTGFDAAPAFFTAGEVVLNHDSTQRLGTTFLTALHRGTAGSASQTRSLPETNVPVSTTNNHFGGITVNVAEAGGVNEVIRDLRLQGAALRVRRG</sequence>
<dbReference type="InParanoid" id="A0A517S7Q7"/>
<dbReference type="RefSeq" id="WP_145026321.1">
    <property type="nucleotide sequence ID" value="NZ_CP036271.1"/>
</dbReference>
<accession>A0A517S7Q7</accession>
<dbReference type="Proteomes" id="UP000315700">
    <property type="component" value="Chromosome"/>
</dbReference>
<dbReference type="OrthoDB" id="212969at2"/>
<reference evidence="1 2" key="1">
    <citation type="submission" date="2019-02" db="EMBL/GenBank/DDBJ databases">
        <title>Deep-cultivation of Planctomycetes and their phenomic and genomic characterization uncovers novel biology.</title>
        <authorList>
            <person name="Wiegand S."/>
            <person name="Jogler M."/>
            <person name="Boedeker C."/>
            <person name="Pinto D."/>
            <person name="Vollmers J."/>
            <person name="Rivas-Marin E."/>
            <person name="Kohn T."/>
            <person name="Peeters S.H."/>
            <person name="Heuer A."/>
            <person name="Rast P."/>
            <person name="Oberbeckmann S."/>
            <person name="Bunk B."/>
            <person name="Jeske O."/>
            <person name="Meyerdierks A."/>
            <person name="Storesund J.E."/>
            <person name="Kallscheuer N."/>
            <person name="Luecker S."/>
            <person name="Lage O.M."/>
            <person name="Pohl T."/>
            <person name="Merkel B.J."/>
            <person name="Hornburger P."/>
            <person name="Mueller R.-W."/>
            <person name="Bruemmer F."/>
            <person name="Labrenz M."/>
            <person name="Spormann A.M."/>
            <person name="Op den Camp H."/>
            <person name="Overmann J."/>
            <person name="Amann R."/>
            <person name="Jetten M.S.M."/>
            <person name="Mascher T."/>
            <person name="Medema M.H."/>
            <person name="Devos D.P."/>
            <person name="Kaster A.-K."/>
            <person name="Ovreas L."/>
            <person name="Rohde M."/>
            <person name="Galperin M.Y."/>
            <person name="Jogler C."/>
        </authorList>
    </citation>
    <scope>NUCLEOTIDE SEQUENCE [LARGE SCALE GENOMIC DNA]</scope>
    <source>
        <strain evidence="1 2">Pan44</strain>
    </source>
</reference>
<protein>
    <submittedName>
        <fullName evidence="1">Uncharacterized protein</fullName>
    </submittedName>
</protein>
<dbReference type="AlphaFoldDB" id="A0A517S7Q7"/>
<evidence type="ECO:0000313" key="1">
    <source>
        <dbReference type="EMBL" id="QDT52162.1"/>
    </source>
</evidence>
<name>A0A517S7Q7_9PLAN</name>
<keyword evidence="2" id="KW-1185">Reference proteome</keyword>
<organism evidence="1 2">
    <name type="scientific">Caulifigura coniformis</name>
    <dbReference type="NCBI Taxonomy" id="2527983"/>
    <lineage>
        <taxon>Bacteria</taxon>
        <taxon>Pseudomonadati</taxon>
        <taxon>Planctomycetota</taxon>
        <taxon>Planctomycetia</taxon>
        <taxon>Planctomycetales</taxon>
        <taxon>Planctomycetaceae</taxon>
        <taxon>Caulifigura</taxon>
    </lineage>
</organism>
<evidence type="ECO:0000313" key="2">
    <source>
        <dbReference type="Proteomes" id="UP000315700"/>
    </source>
</evidence>
<dbReference type="KEGG" id="ccos:Pan44_01710"/>
<proteinExistence type="predicted"/>
<gene>
    <name evidence="1" type="ORF">Pan44_01710</name>
</gene>